<keyword evidence="3" id="KW-1185">Reference proteome</keyword>
<feature type="domain" description="Fido" evidence="1">
    <location>
        <begin position="94"/>
        <end position="222"/>
    </location>
</feature>
<organism evidence="2 3">
    <name type="scientific">Shouchella lehensis G1</name>
    <dbReference type="NCBI Taxonomy" id="1246626"/>
    <lineage>
        <taxon>Bacteria</taxon>
        <taxon>Bacillati</taxon>
        <taxon>Bacillota</taxon>
        <taxon>Bacilli</taxon>
        <taxon>Bacillales</taxon>
        <taxon>Bacillaceae</taxon>
        <taxon>Shouchella</taxon>
    </lineage>
</organism>
<gene>
    <name evidence="2" type="ORF">BleG1_1194</name>
</gene>
<dbReference type="InterPro" id="IPR047705">
    <property type="entry name" value="AimR-like"/>
</dbReference>
<evidence type="ECO:0000313" key="2">
    <source>
        <dbReference type="EMBL" id="AIC93797.1"/>
    </source>
</evidence>
<evidence type="ECO:0000313" key="3">
    <source>
        <dbReference type="Proteomes" id="UP000027142"/>
    </source>
</evidence>
<accession>A0A060LUI8</accession>
<dbReference type="AlphaFoldDB" id="A0A060LUI8"/>
<proteinExistence type="predicted"/>
<name>A0A060LUI8_9BACI</name>
<dbReference type="PROSITE" id="PS51459">
    <property type="entry name" value="FIDO"/>
    <property type="match status" value="1"/>
</dbReference>
<evidence type="ECO:0000259" key="1">
    <source>
        <dbReference type="PROSITE" id="PS51459"/>
    </source>
</evidence>
<dbReference type="EMBL" id="CP003923">
    <property type="protein sequence ID" value="AIC93797.1"/>
    <property type="molecule type" value="Genomic_DNA"/>
</dbReference>
<dbReference type="STRING" id="1246626.BleG1_1194"/>
<reference evidence="2 3" key="1">
    <citation type="journal article" date="2014" name="Gene">
        <title>A comparative genomic analysis of the alkalitolerant soil bacterium Bacillus lehensis G1.</title>
        <authorList>
            <person name="Noor Y.M."/>
            <person name="Samsulrizal N.H."/>
            <person name="Jema'on N.A."/>
            <person name="Low K.O."/>
            <person name="Ramli A.N."/>
            <person name="Alias N.I."/>
            <person name="Damis S.I."/>
            <person name="Fuzi S.F."/>
            <person name="Isa M.N."/>
            <person name="Murad A.M."/>
            <person name="Raih M.F."/>
            <person name="Bakar F.D."/>
            <person name="Najimudin N."/>
            <person name="Mahadi N.M."/>
            <person name="Illias R.M."/>
        </authorList>
    </citation>
    <scope>NUCLEOTIDE SEQUENCE [LARGE SCALE GENOMIC DNA]</scope>
    <source>
        <strain evidence="2 3">G1</strain>
    </source>
</reference>
<dbReference type="RefSeq" id="WP_038478335.1">
    <property type="nucleotide sequence ID" value="NZ_CP003923.1"/>
</dbReference>
<dbReference type="InterPro" id="IPR003812">
    <property type="entry name" value="Fido"/>
</dbReference>
<dbReference type="Pfam" id="PF22871">
    <property type="entry name" value="AimR"/>
    <property type="match status" value="1"/>
</dbReference>
<dbReference type="Proteomes" id="UP000027142">
    <property type="component" value="Chromosome"/>
</dbReference>
<dbReference type="KEGG" id="ble:BleG1_1194"/>
<dbReference type="NCBIfam" id="NF038310">
    <property type="entry name" value="lysogeny_AimR"/>
    <property type="match status" value="1"/>
</dbReference>
<dbReference type="HOGENOM" id="CLU_755776_0_0_9"/>
<sequence length="366" mass="42304">MSNYLYQLVSDYLSIEGNKQVDISKATGISKPLISMFLDKKGQKDLQFSNSFAIIRYIEEEDYLDVMDDYCRTLTKPIGILSSLEYASNFNRRDLLDDLLSVHQDHKGEVKEWIDIYRFERDKGLLTPEMAWERCRSLFGKVTIPEALLKLELIESTLTFKHNFYDMNNFLARTDRKVHVLREGFLKDSLLLKYDLQRAYDSLYNRMDIQDAIQNANKILKSPLASDFIVASANHLLGHAYQGHSVDLAIRYLEMAQACYKKANSKKHEQMEQDIAFVLSINNVIHDRCLSCGDEEEVAHQHYVRGEVNKALRLLKSQSQLSPFGKLYLGLCTKNVHHVFEGYGEMKQSGNNYFATFFTTKLDSII</sequence>
<dbReference type="PATRIC" id="fig|1246626.3.peg.1197"/>
<dbReference type="OrthoDB" id="2942564at2"/>
<protein>
    <recommendedName>
        <fullName evidence="1">Fido domain-containing protein</fullName>
    </recommendedName>
</protein>